<feature type="compositionally biased region" description="Polar residues" evidence="3">
    <location>
        <begin position="319"/>
        <end position="345"/>
    </location>
</feature>
<comment type="caution">
    <text evidence="4">The sequence shown here is derived from an EMBL/GenBank/DDBJ whole genome shotgun (WGS) entry which is preliminary data.</text>
</comment>
<feature type="compositionally biased region" description="Polar residues" evidence="3">
    <location>
        <begin position="104"/>
        <end position="118"/>
    </location>
</feature>
<evidence type="ECO:0000313" key="4">
    <source>
        <dbReference type="EMBL" id="KAK4212448.1"/>
    </source>
</evidence>
<feature type="compositionally biased region" description="Polar residues" evidence="3">
    <location>
        <begin position="397"/>
        <end position="415"/>
    </location>
</feature>
<feature type="compositionally biased region" description="Basic and acidic residues" evidence="3">
    <location>
        <begin position="359"/>
        <end position="368"/>
    </location>
</feature>
<dbReference type="Pfam" id="PF00560">
    <property type="entry name" value="LRR_1"/>
    <property type="match status" value="2"/>
</dbReference>
<dbReference type="GO" id="GO:0005737">
    <property type="term" value="C:cytoplasm"/>
    <property type="evidence" value="ECO:0007669"/>
    <property type="project" value="TreeGrafter"/>
</dbReference>
<gene>
    <name evidence="4" type="ORF">QBC37DRAFT_193316</name>
</gene>
<dbReference type="InterPro" id="IPR003591">
    <property type="entry name" value="Leu-rich_rpt_typical-subtyp"/>
</dbReference>
<dbReference type="PANTHER" id="PTHR48051:SF27">
    <property type="entry name" value="LEUCINE-RICH REPEAT-CONTAINING PROTEIN 40"/>
    <property type="match status" value="1"/>
</dbReference>
<dbReference type="SMART" id="SM00364">
    <property type="entry name" value="LRR_BAC"/>
    <property type="match status" value="7"/>
</dbReference>
<feature type="region of interest" description="Disordered" evidence="3">
    <location>
        <begin position="895"/>
        <end position="925"/>
    </location>
</feature>
<keyword evidence="1" id="KW-0433">Leucine-rich repeat</keyword>
<evidence type="ECO:0000313" key="5">
    <source>
        <dbReference type="Proteomes" id="UP001301769"/>
    </source>
</evidence>
<evidence type="ECO:0000256" key="1">
    <source>
        <dbReference type="ARBA" id="ARBA00022614"/>
    </source>
</evidence>
<feature type="compositionally biased region" description="Polar residues" evidence="3">
    <location>
        <begin position="11"/>
        <end position="21"/>
    </location>
</feature>
<feature type="compositionally biased region" description="Polar residues" evidence="3">
    <location>
        <begin position="223"/>
        <end position="233"/>
    </location>
</feature>
<reference evidence="4" key="2">
    <citation type="submission" date="2023-05" db="EMBL/GenBank/DDBJ databases">
        <authorList>
            <consortium name="Lawrence Berkeley National Laboratory"/>
            <person name="Steindorff A."/>
            <person name="Hensen N."/>
            <person name="Bonometti L."/>
            <person name="Westerberg I."/>
            <person name="Brannstrom I.O."/>
            <person name="Guillou S."/>
            <person name="Cros-Aarteil S."/>
            <person name="Calhoun S."/>
            <person name="Haridas S."/>
            <person name="Kuo A."/>
            <person name="Mondo S."/>
            <person name="Pangilinan J."/>
            <person name="Riley R."/>
            <person name="Labutti K."/>
            <person name="Andreopoulos B."/>
            <person name="Lipzen A."/>
            <person name="Chen C."/>
            <person name="Yanf M."/>
            <person name="Daum C."/>
            <person name="Ng V."/>
            <person name="Clum A."/>
            <person name="Ohm R."/>
            <person name="Martin F."/>
            <person name="Silar P."/>
            <person name="Natvig D."/>
            <person name="Lalanne C."/>
            <person name="Gautier V."/>
            <person name="Ament-Velasquez S.L."/>
            <person name="Kruys A."/>
            <person name="Hutchinson M.I."/>
            <person name="Powell A.J."/>
            <person name="Barry K."/>
            <person name="Miller A.N."/>
            <person name="Grigoriev I.V."/>
            <person name="Debuchy R."/>
            <person name="Gladieux P."/>
            <person name="Thoren M.H."/>
            <person name="Johannesson H."/>
        </authorList>
    </citation>
    <scope>NUCLEOTIDE SEQUENCE</scope>
    <source>
        <strain evidence="4">PSN293</strain>
    </source>
</reference>
<dbReference type="Pfam" id="PF13855">
    <property type="entry name" value="LRR_8"/>
    <property type="match status" value="1"/>
</dbReference>
<feature type="region of interest" description="Disordered" evidence="3">
    <location>
        <begin position="1"/>
        <end position="415"/>
    </location>
</feature>
<feature type="compositionally biased region" description="Low complexity" evidence="3">
    <location>
        <begin position="275"/>
        <end position="291"/>
    </location>
</feature>
<protein>
    <submittedName>
        <fullName evidence="4">Uncharacterized protein</fullName>
    </submittedName>
</protein>
<feature type="compositionally biased region" description="Low complexity" evidence="3">
    <location>
        <begin position="908"/>
        <end position="920"/>
    </location>
</feature>
<dbReference type="Proteomes" id="UP001301769">
    <property type="component" value="Unassembled WGS sequence"/>
</dbReference>
<feature type="compositionally biased region" description="Polar residues" evidence="3">
    <location>
        <begin position="295"/>
        <end position="310"/>
    </location>
</feature>
<name>A0AAN6Y4D4_9PEZI</name>
<proteinExistence type="predicted"/>
<evidence type="ECO:0000256" key="3">
    <source>
        <dbReference type="SAM" id="MobiDB-lite"/>
    </source>
</evidence>
<organism evidence="4 5">
    <name type="scientific">Rhypophila decipiens</name>
    <dbReference type="NCBI Taxonomy" id="261697"/>
    <lineage>
        <taxon>Eukaryota</taxon>
        <taxon>Fungi</taxon>
        <taxon>Dikarya</taxon>
        <taxon>Ascomycota</taxon>
        <taxon>Pezizomycotina</taxon>
        <taxon>Sordariomycetes</taxon>
        <taxon>Sordariomycetidae</taxon>
        <taxon>Sordariales</taxon>
        <taxon>Naviculisporaceae</taxon>
        <taxon>Rhypophila</taxon>
    </lineage>
</organism>
<dbReference type="InterPro" id="IPR050216">
    <property type="entry name" value="LRR_domain-containing"/>
</dbReference>
<keyword evidence="2" id="KW-0677">Repeat</keyword>
<feature type="compositionally biased region" description="Polar residues" evidence="3">
    <location>
        <begin position="57"/>
        <end position="69"/>
    </location>
</feature>
<dbReference type="Pfam" id="PF13516">
    <property type="entry name" value="LRR_6"/>
    <property type="match status" value="1"/>
</dbReference>
<keyword evidence="5" id="KW-1185">Reference proteome</keyword>
<dbReference type="EMBL" id="MU858127">
    <property type="protein sequence ID" value="KAK4212448.1"/>
    <property type="molecule type" value="Genomic_DNA"/>
</dbReference>
<dbReference type="PROSITE" id="PS51450">
    <property type="entry name" value="LRR"/>
    <property type="match status" value="4"/>
</dbReference>
<sequence>MDQDPPIPTVNKPTASGSSASGIPRPSKLPLQTSKLPVPRPNPLLRTTPSREALAGRTSNIGTAGSGTLRNPKLRATPSRDQLTSNLAAPIAKSPGPAIRLHPNATQSRTVSSPQQRASFAHPASAKKSGPRYIPPPRPGIPDGQDLQTSSAARVPRRQPSTQWISADSPMLSPGPVSPDIEESYSPSETPPRALDQNPAAKKLAARSASFEPRPSLAERTIETLSRLPSSPSVRGKAGAPSFFDPPSAQKNALSRPSSRHGLSRPGSSGSTQDRPGSSGRPGSSSGPEEGISNFRASINANKSPLSTIEGTPLRGRRSIQSFQPLMAPSTTPGKSVRSSIQGIPQPSALPIPRSRTPSPEKRSDDVVMPRSGMKPLAGLPAKKPSVNGLFRKPSVPNITKTGADKPQTSTTTARKQFAFTSELPARRTTTTGTATTTDETELAPVPTYRKTSTALRDQIAKAKAAKRAAAEQKLGAKPAEAPLRSPLVPRDTSFDFDLPADPFNQHRDDQSQAKILQGRLQTARTSGRLNIAAMGLKEIPEAVMNMYNLESVDQPGGAWAESVDLTRFVAADNELESIADAVFPDVDPATFADDEESQGNIFAGLETLDLHGNKLSALPMGLRRLELLTSLNLFNNKLANNGLEVISKITSLRDLKLGGNMLSGTLDPCFFSLTNLEILDLHNNKISSLPPDLGNLGRLRILNVSQNEFGSLPFDILATLPITEITARKNRLTGTLIPESVAALPTLQTLDVSSNQLSHLYSESKSLGMPALSQLCLSINRLQSLPDVSAWRNLVTLAADENSISAMPTGFTSLGQLRSADLSSNDIRVVPAEIGHMEKLAVLRLSGNPLREKKFCSIDTDELKAILAQRLEPPPDHLAAEPEPAVPVAAAHPDEDELNQSDNDHFATPPTSAPVSPARSRAHTLTGQTWPVKVGGVLDRSRTESSTLHPLTCSRVAAAAKVTVVHLHHNLFQTIPDSLSFFASSMTALTLSHNQLNGETYMGGPEGNAADQVLDLPALTELNLSNNHISGLAPLLARLRAPALQKLDVSFNRISALPQAPQTTLRGAFPNLTILHVNNNHMTDLDPESIRGLKYVDAKNNDIAHLNPKLGLLGGKNNTGGGLEFLDVSGNRFRVPRFNVLERGTEVTLKWLRNRIPVAEMGPWNREEEGEGDGDED</sequence>
<dbReference type="AlphaFoldDB" id="A0AAN6Y4D4"/>
<dbReference type="PANTHER" id="PTHR48051">
    <property type="match status" value="1"/>
</dbReference>
<accession>A0AAN6Y4D4</accession>
<dbReference type="Gene3D" id="3.80.10.10">
    <property type="entry name" value="Ribonuclease Inhibitor"/>
    <property type="match status" value="4"/>
</dbReference>
<dbReference type="InterPro" id="IPR032675">
    <property type="entry name" value="LRR_dom_sf"/>
</dbReference>
<dbReference type="SMART" id="SM00369">
    <property type="entry name" value="LRR_TYP"/>
    <property type="match status" value="9"/>
</dbReference>
<dbReference type="SUPFAM" id="SSF52058">
    <property type="entry name" value="L domain-like"/>
    <property type="match status" value="2"/>
</dbReference>
<reference evidence="4" key="1">
    <citation type="journal article" date="2023" name="Mol. Phylogenet. Evol.">
        <title>Genome-scale phylogeny and comparative genomics of the fungal order Sordariales.</title>
        <authorList>
            <person name="Hensen N."/>
            <person name="Bonometti L."/>
            <person name="Westerberg I."/>
            <person name="Brannstrom I.O."/>
            <person name="Guillou S."/>
            <person name="Cros-Aarteil S."/>
            <person name="Calhoun S."/>
            <person name="Haridas S."/>
            <person name="Kuo A."/>
            <person name="Mondo S."/>
            <person name="Pangilinan J."/>
            <person name="Riley R."/>
            <person name="LaButti K."/>
            <person name="Andreopoulos B."/>
            <person name="Lipzen A."/>
            <person name="Chen C."/>
            <person name="Yan M."/>
            <person name="Daum C."/>
            <person name="Ng V."/>
            <person name="Clum A."/>
            <person name="Steindorff A."/>
            <person name="Ohm R.A."/>
            <person name="Martin F."/>
            <person name="Silar P."/>
            <person name="Natvig D.O."/>
            <person name="Lalanne C."/>
            <person name="Gautier V."/>
            <person name="Ament-Velasquez S.L."/>
            <person name="Kruys A."/>
            <person name="Hutchinson M.I."/>
            <person name="Powell A.J."/>
            <person name="Barry K."/>
            <person name="Miller A.N."/>
            <person name="Grigoriev I.V."/>
            <person name="Debuchy R."/>
            <person name="Gladieux P."/>
            <person name="Hiltunen Thoren M."/>
            <person name="Johannesson H."/>
        </authorList>
    </citation>
    <scope>NUCLEOTIDE SEQUENCE</scope>
    <source>
        <strain evidence="4">PSN293</strain>
    </source>
</reference>
<dbReference type="InterPro" id="IPR001611">
    <property type="entry name" value="Leu-rich_rpt"/>
</dbReference>
<evidence type="ECO:0000256" key="2">
    <source>
        <dbReference type="ARBA" id="ARBA00022737"/>
    </source>
</evidence>